<dbReference type="GO" id="GO:0016491">
    <property type="term" value="F:oxidoreductase activity"/>
    <property type="evidence" value="ECO:0007669"/>
    <property type="project" value="UniProtKB-KW"/>
</dbReference>
<dbReference type="PROSITE" id="PS00061">
    <property type="entry name" value="ADH_SHORT"/>
    <property type="match status" value="1"/>
</dbReference>
<dbReference type="InterPro" id="IPR036291">
    <property type="entry name" value="NAD(P)-bd_dom_sf"/>
</dbReference>
<reference evidence="4" key="1">
    <citation type="submission" date="2018-04" db="EMBL/GenBank/DDBJ databases">
        <title>Whole genome sequencing of Hypsizygus marmoreus.</title>
        <authorList>
            <person name="Choi I.-G."/>
            <person name="Min B."/>
            <person name="Kim J.-G."/>
            <person name="Kim S."/>
            <person name="Oh Y.-L."/>
            <person name="Kong W.-S."/>
            <person name="Park H."/>
            <person name="Jeong J."/>
            <person name="Song E.-S."/>
        </authorList>
    </citation>
    <scope>NUCLEOTIDE SEQUENCE [LARGE SCALE GENOMIC DNA]</scope>
    <source>
        <strain evidence="4">51987-8</strain>
    </source>
</reference>
<dbReference type="InParanoid" id="A0A369K6G2"/>
<dbReference type="Proteomes" id="UP000076154">
    <property type="component" value="Unassembled WGS sequence"/>
</dbReference>
<proteinExistence type="inferred from homology"/>
<sequence>MPSIDESKCVLVTGATAGIGRALALSIAGLPSNPKVVAAGRRMDRLGELAQSNLDTVQIDLDTDIDSLKKFVEDLVHKYPDLDTVVLCAGVQHEFDFKGEVNLAKLTSEININYTSIVAFISFIMPHFLKLAAQGQPCFIVPVTSGLGIVPAPSVLNYAASKAALRSFSTSLRVQLRETNVHILEIIPPLVESELHDAYDTTEKLSRFWMPLDEYTKITLEGLRRGDPYISAGASEDAFRRFEVEKYELAEAFQRHRETW</sequence>
<dbReference type="EMBL" id="LUEZ02000010">
    <property type="protein sequence ID" value="RDB28387.1"/>
    <property type="molecule type" value="Genomic_DNA"/>
</dbReference>
<dbReference type="SUPFAM" id="SSF51735">
    <property type="entry name" value="NAD(P)-binding Rossmann-fold domains"/>
    <property type="match status" value="1"/>
</dbReference>
<dbReference type="InterPro" id="IPR020904">
    <property type="entry name" value="Sc_DH/Rdtase_CS"/>
</dbReference>
<dbReference type="PANTHER" id="PTHR43669">
    <property type="entry name" value="5-KETO-D-GLUCONATE 5-REDUCTASE"/>
    <property type="match status" value="1"/>
</dbReference>
<dbReference type="PANTHER" id="PTHR43669:SF3">
    <property type="entry name" value="ALCOHOL DEHYDROGENASE, PUTATIVE (AFU_ORTHOLOGUE AFUA_3G03445)-RELATED"/>
    <property type="match status" value="1"/>
</dbReference>
<evidence type="ECO:0000313" key="5">
    <source>
        <dbReference type="Proteomes" id="UP000076154"/>
    </source>
</evidence>
<gene>
    <name evidence="4" type="primary">dltE</name>
    <name evidence="4" type="ORF">Hypma_015325</name>
</gene>
<dbReference type="Pfam" id="PF00106">
    <property type="entry name" value="adh_short"/>
    <property type="match status" value="1"/>
</dbReference>
<dbReference type="AlphaFoldDB" id="A0A369K6G2"/>
<keyword evidence="5" id="KW-1185">Reference proteome</keyword>
<dbReference type="OrthoDB" id="37659at2759"/>
<evidence type="ECO:0000256" key="2">
    <source>
        <dbReference type="ARBA" id="ARBA00022857"/>
    </source>
</evidence>
<dbReference type="InterPro" id="IPR002347">
    <property type="entry name" value="SDR_fam"/>
</dbReference>
<evidence type="ECO:0000256" key="3">
    <source>
        <dbReference type="ARBA" id="ARBA00023002"/>
    </source>
</evidence>
<protein>
    <submittedName>
        <fullName evidence="4">Oxidoreductase DltE</fullName>
    </submittedName>
</protein>
<dbReference type="Gene3D" id="3.40.50.720">
    <property type="entry name" value="NAD(P)-binding Rossmann-like Domain"/>
    <property type="match status" value="1"/>
</dbReference>
<evidence type="ECO:0000313" key="4">
    <source>
        <dbReference type="EMBL" id="RDB28387.1"/>
    </source>
</evidence>
<keyword evidence="2" id="KW-0521">NADP</keyword>
<evidence type="ECO:0000256" key="1">
    <source>
        <dbReference type="ARBA" id="ARBA00006484"/>
    </source>
</evidence>
<organism evidence="4 5">
    <name type="scientific">Hypsizygus marmoreus</name>
    <name type="common">White beech mushroom</name>
    <name type="synonym">Agaricus marmoreus</name>
    <dbReference type="NCBI Taxonomy" id="39966"/>
    <lineage>
        <taxon>Eukaryota</taxon>
        <taxon>Fungi</taxon>
        <taxon>Dikarya</taxon>
        <taxon>Basidiomycota</taxon>
        <taxon>Agaricomycotina</taxon>
        <taxon>Agaricomycetes</taxon>
        <taxon>Agaricomycetidae</taxon>
        <taxon>Agaricales</taxon>
        <taxon>Tricholomatineae</taxon>
        <taxon>Lyophyllaceae</taxon>
        <taxon>Hypsizygus</taxon>
    </lineage>
</organism>
<accession>A0A369K6G2</accession>
<dbReference type="PRINTS" id="PR00081">
    <property type="entry name" value="GDHRDH"/>
</dbReference>
<keyword evidence="3" id="KW-0560">Oxidoreductase</keyword>
<name>A0A369K6G2_HYPMA</name>
<comment type="similarity">
    <text evidence="1">Belongs to the short-chain dehydrogenases/reductases (SDR) family.</text>
</comment>
<dbReference type="STRING" id="39966.A0A369K6G2"/>
<comment type="caution">
    <text evidence="4">The sequence shown here is derived from an EMBL/GenBank/DDBJ whole genome shotgun (WGS) entry which is preliminary data.</text>
</comment>